<dbReference type="PANTHER" id="PTHR13604:SF0">
    <property type="entry name" value="ABASIC SITE PROCESSING PROTEIN HMCES"/>
    <property type="match status" value="1"/>
</dbReference>
<keyword evidence="4 8" id="KW-0378">Hydrolase</keyword>
<evidence type="ECO:0000313" key="9">
    <source>
        <dbReference type="EMBL" id="QTH65048.1"/>
    </source>
</evidence>
<dbReference type="GO" id="GO:0016829">
    <property type="term" value="F:lyase activity"/>
    <property type="evidence" value="ECO:0007669"/>
    <property type="project" value="UniProtKB-KW"/>
</dbReference>
<dbReference type="GO" id="GO:0003697">
    <property type="term" value="F:single-stranded DNA binding"/>
    <property type="evidence" value="ECO:0007669"/>
    <property type="project" value="InterPro"/>
</dbReference>
<organism evidence="9 10">
    <name type="scientific">Psychrosphaera ytuae</name>
    <dbReference type="NCBI Taxonomy" id="2820710"/>
    <lineage>
        <taxon>Bacteria</taxon>
        <taxon>Pseudomonadati</taxon>
        <taxon>Pseudomonadota</taxon>
        <taxon>Gammaproteobacteria</taxon>
        <taxon>Alteromonadales</taxon>
        <taxon>Pseudoalteromonadaceae</taxon>
        <taxon>Psychrosphaera</taxon>
    </lineage>
</organism>
<dbReference type="Gene3D" id="3.90.1680.10">
    <property type="entry name" value="SOS response associated peptidase-like"/>
    <property type="match status" value="1"/>
</dbReference>
<dbReference type="GO" id="GO:0106300">
    <property type="term" value="P:protein-DNA covalent cross-linking repair"/>
    <property type="evidence" value="ECO:0007669"/>
    <property type="project" value="InterPro"/>
</dbReference>
<reference evidence="9" key="1">
    <citation type="submission" date="2021-03" db="EMBL/GenBank/DDBJ databases">
        <title>Description of Psychrosphaera ytuae sp. nov. isolated from deep sea sediment of South China Sea.</title>
        <authorList>
            <person name="Zhang J."/>
            <person name="Xu X.-D."/>
        </authorList>
    </citation>
    <scope>NUCLEOTIDE SEQUENCE</scope>
    <source>
        <strain evidence="9">MTZ26</strain>
    </source>
</reference>
<dbReference type="PANTHER" id="PTHR13604">
    <property type="entry name" value="DC12-RELATED"/>
    <property type="match status" value="1"/>
</dbReference>
<evidence type="ECO:0000256" key="8">
    <source>
        <dbReference type="RuleBase" id="RU364100"/>
    </source>
</evidence>
<sequence length="237" mass="27108">MCGRLNVIDDAGVQALLKQLQIDLWPEPLQESRFIRATQPVSIVRTVYSETSPTGTQRELNKANWWLLQERTDTGFKPSKYTSFNTRYDKLNIPRSAGYKPFRETRCIIPAKGFGETEFVNKKPLHYYDMTAESNEAIAFGGLYKEWRHPETGEWKLSCSVITLPPHSKIKAIHSKAMPLMLPQQGGWLDAWLDPNTDPQTLMPLMQAYLPQNLIAQKIDKPSSYQAVGEPFVVHRD</sequence>
<evidence type="ECO:0000256" key="1">
    <source>
        <dbReference type="ARBA" id="ARBA00008136"/>
    </source>
</evidence>
<dbReference type="Pfam" id="PF02586">
    <property type="entry name" value="SRAP"/>
    <property type="match status" value="1"/>
</dbReference>
<dbReference type="EC" id="3.4.-.-" evidence="8"/>
<accession>A0A975DDT3</accession>
<dbReference type="GO" id="GO:0006508">
    <property type="term" value="P:proteolysis"/>
    <property type="evidence" value="ECO:0007669"/>
    <property type="project" value="UniProtKB-KW"/>
</dbReference>
<evidence type="ECO:0000256" key="6">
    <source>
        <dbReference type="ARBA" id="ARBA00023125"/>
    </source>
</evidence>
<dbReference type="AlphaFoldDB" id="A0A975DDT3"/>
<dbReference type="SUPFAM" id="SSF143081">
    <property type="entry name" value="BB1717-like"/>
    <property type="match status" value="1"/>
</dbReference>
<evidence type="ECO:0000256" key="2">
    <source>
        <dbReference type="ARBA" id="ARBA00022670"/>
    </source>
</evidence>
<proteinExistence type="inferred from homology"/>
<dbReference type="RefSeq" id="WP_208833083.1">
    <property type="nucleotide sequence ID" value="NZ_CP072110.1"/>
</dbReference>
<dbReference type="InterPro" id="IPR003738">
    <property type="entry name" value="SRAP"/>
</dbReference>
<evidence type="ECO:0000313" key="10">
    <source>
        <dbReference type="Proteomes" id="UP000682739"/>
    </source>
</evidence>
<dbReference type="GO" id="GO:0008233">
    <property type="term" value="F:peptidase activity"/>
    <property type="evidence" value="ECO:0007669"/>
    <property type="project" value="UniProtKB-KW"/>
</dbReference>
<keyword evidence="2 8" id="KW-0645">Protease</keyword>
<dbReference type="Proteomes" id="UP000682739">
    <property type="component" value="Chromosome"/>
</dbReference>
<keyword evidence="7" id="KW-0456">Lyase</keyword>
<keyword evidence="6" id="KW-0238">DNA-binding</keyword>
<keyword evidence="10" id="KW-1185">Reference proteome</keyword>
<keyword evidence="5" id="KW-0190">Covalent protein-DNA linkage</keyword>
<name>A0A975DDT3_9GAMM</name>
<evidence type="ECO:0000256" key="7">
    <source>
        <dbReference type="ARBA" id="ARBA00023239"/>
    </source>
</evidence>
<dbReference type="KEGG" id="psym:J1N51_06300"/>
<evidence type="ECO:0000256" key="4">
    <source>
        <dbReference type="ARBA" id="ARBA00022801"/>
    </source>
</evidence>
<dbReference type="InterPro" id="IPR036590">
    <property type="entry name" value="SRAP-like"/>
</dbReference>
<keyword evidence="3" id="KW-0227">DNA damage</keyword>
<evidence type="ECO:0000256" key="5">
    <source>
        <dbReference type="ARBA" id="ARBA00023124"/>
    </source>
</evidence>
<gene>
    <name evidence="9" type="ORF">J1N51_06300</name>
</gene>
<dbReference type="EMBL" id="CP072110">
    <property type="protein sequence ID" value="QTH65048.1"/>
    <property type="molecule type" value="Genomic_DNA"/>
</dbReference>
<evidence type="ECO:0000256" key="3">
    <source>
        <dbReference type="ARBA" id="ARBA00022763"/>
    </source>
</evidence>
<comment type="similarity">
    <text evidence="1 8">Belongs to the SOS response-associated peptidase family.</text>
</comment>
<protein>
    <recommendedName>
        <fullName evidence="8">Abasic site processing protein</fullName>
        <ecNumber evidence="8">3.4.-.-</ecNumber>
    </recommendedName>
</protein>